<name>A0A814U4S1_9BILA</name>
<dbReference type="Proteomes" id="UP000681722">
    <property type="component" value="Unassembled WGS sequence"/>
</dbReference>
<dbReference type="AlphaFoldDB" id="A0A814U4S1"/>
<evidence type="ECO:0000313" key="2">
    <source>
        <dbReference type="EMBL" id="CAF3934683.1"/>
    </source>
</evidence>
<organism evidence="1 3">
    <name type="scientific">Didymodactylos carnosus</name>
    <dbReference type="NCBI Taxonomy" id="1234261"/>
    <lineage>
        <taxon>Eukaryota</taxon>
        <taxon>Metazoa</taxon>
        <taxon>Spiralia</taxon>
        <taxon>Gnathifera</taxon>
        <taxon>Rotifera</taxon>
        <taxon>Eurotatoria</taxon>
        <taxon>Bdelloidea</taxon>
        <taxon>Philodinida</taxon>
        <taxon>Philodinidae</taxon>
        <taxon>Didymodactylos</taxon>
    </lineage>
</organism>
<gene>
    <name evidence="1" type="ORF">GPM918_LOCUS22177</name>
    <name evidence="2" type="ORF">SRO942_LOCUS22173</name>
</gene>
<comment type="caution">
    <text evidence="1">The sequence shown here is derived from an EMBL/GenBank/DDBJ whole genome shotgun (WGS) entry which is preliminary data.</text>
</comment>
<keyword evidence="3" id="KW-1185">Reference proteome</keyword>
<evidence type="ECO:0000313" key="1">
    <source>
        <dbReference type="EMBL" id="CAF1170892.1"/>
    </source>
</evidence>
<dbReference type="EMBL" id="CAJNOQ010007512">
    <property type="protein sequence ID" value="CAF1170892.1"/>
    <property type="molecule type" value="Genomic_DNA"/>
</dbReference>
<dbReference type="SUPFAM" id="SSF56399">
    <property type="entry name" value="ADP-ribosylation"/>
    <property type="match status" value="1"/>
</dbReference>
<proteinExistence type="predicted"/>
<dbReference type="OrthoDB" id="423533at2759"/>
<evidence type="ECO:0000313" key="3">
    <source>
        <dbReference type="Proteomes" id="UP000663829"/>
    </source>
</evidence>
<dbReference type="Gene3D" id="3.90.176.10">
    <property type="entry name" value="Toxin ADP-ribosyltransferase, Chain A, domain 1"/>
    <property type="match status" value="1"/>
</dbReference>
<reference evidence="1" key="1">
    <citation type="submission" date="2021-02" db="EMBL/GenBank/DDBJ databases">
        <authorList>
            <person name="Nowell W R."/>
        </authorList>
    </citation>
    <scope>NUCLEOTIDE SEQUENCE</scope>
</reference>
<accession>A0A814U4S1</accession>
<dbReference type="Proteomes" id="UP000663829">
    <property type="component" value="Unassembled WGS sequence"/>
</dbReference>
<evidence type="ECO:0008006" key="4">
    <source>
        <dbReference type="Google" id="ProtNLM"/>
    </source>
</evidence>
<dbReference type="EMBL" id="CAJOBC010007511">
    <property type="protein sequence ID" value="CAF3934683.1"/>
    <property type="molecule type" value="Genomic_DNA"/>
</dbReference>
<feature type="non-terminal residue" evidence="1">
    <location>
        <position position="160"/>
    </location>
</feature>
<sequence>MELYPRVRYVDIGDEPMIDLEPIEGYANLPLMSLEMAVESISSMIDILPSVRIAKQTCQHIGGDLTLDESAAIRLYTMNGSLFTRLNDVLRSKVRAELLSPWLPYLKLLLTALYKLPAVKKTVWRGTSLDLSTKYKPGDTCAWRGFSSCTESVAVADFFL</sequence>
<protein>
    <recommendedName>
        <fullName evidence="4">NAD(+)--protein-arginine ADP-ribosyltransferase</fullName>
    </recommendedName>
</protein>